<evidence type="ECO:0000313" key="3">
    <source>
        <dbReference type="Proteomes" id="UP000254945"/>
    </source>
</evidence>
<feature type="compositionally biased region" description="Low complexity" evidence="1">
    <location>
        <begin position="159"/>
        <end position="174"/>
    </location>
</feature>
<dbReference type="EMBL" id="UGQQ01000001">
    <property type="protein sequence ID" value="STZ52871.1"/>
    <property type="molecule type" value="Genomic_DNA"/>
</dbReference>
<gene>
    <name evidence="2" type="ORF">NCTC4524_00496</name>
</gene>
<sequence>MAKHRKMSERSVRTRTLVGGVIAGGALAVALPTGLASADTSASGNAVGRPAFDNPAPGVRAAQAVGDKVFNQTPGINKTLDDSPLGEVYHTNFGTANYADPSKGTNGVVQGELNVNAGKYYYNQTQKYSNQYLGNKLLPDEKDLPGTLPKAIAGDGPTAKVSSVKESSAKPSNSNKALTCVAATSCNH</sequence>
<dbReference type="Proteomes" id="UP000254945">
    <property type="component" value="Unassembled WGS sequence"/>
</dbReference>
<protein>
    <submittedName>
        <fullName evidence="2">Uncharacterized protein</fullName>
    </submittedName>
</protein>
<evidence type="ECO:0000256" key="1">
    <source>
        <dbReference type="SAM" id="MobiDB-lite"/>
    </source>
</evidence>
<feature type="region of interest" description="Disordered" evidence="1">
    <location>
        <begin position="151"/>
        <end position="174"/>
    </location>
</feature>
<accession>A0A378T093</accession>
<name>A0A378T093_9MYCO</name>
<organism evidence="2 3">
    <name type="scientific">Mycolicibacterium senegalense</name>
    <dbReference type="NCBI Taxonomy" id="1796"/>
    <lineage>
        <taxon>Bacteria</taxon>
        <taxon>Bacillati</taxon>
        <taxon>Actinomycetota</taxon>
        <taxon>Actinomycetes</taxon>
        <taxon>Mycobacteriales</taxon>
        <taxon>Mycobacteriaceae</taxon>
        <taxon>Mycolicibacterium</taxon>
    </lineage>
</organism>
<evidence type="ECO:0000313" key="2">
    <source>
        <dbReference type="EMBL" id="STZ52871.1"/>
    </source>
</evidence>
<proteinExistence type="predicted"/>
<reference evidence="2 3" key="1">
    <citation type="submission" date="2018-06" db="EMBL/GenBank/DDBJ databases">
        <authorList>
            <consortium name="Pathogen Informatics"/>
            <person name="Doyle S."/>
        </authorList>
    </citation>
    <scope>NUCLEOTIDE SEQUENCE [LARGE SCALE GENOMIC DNA]</scope>
    <source>
        <strain evidence="2 3">NCTC4524</strain>
    </source>
</reference>
<dbReference type="AlphaFoldDB" id="A0A378T093"/>